<comment type="caution">
    <text evidence="4">The sequence shown here is derived from an EMBL/GenBank/DDBJ whole genome shotgun (WGS) entry which is preliminary data.</text>
</comment>
<dbReference type="PANTHER" id="PTHR43215:SF14">
    <property type="entry name" value="RADIAL SPOKE HEAD 1 HOMOLOG"/>
    <property type="match status" value="1"/>
</dbReference>
<keyword evidence="5" id="KW-1185">Reference proteome</keyword>
<dbReference type="SUPFAM" id="SSF82185">
    <property type="entry name" value="Histone H3 K4-specific methyltransferase SET7/9 N-terminal domain"/>
    <property type="match status" value="4"/>
</dbReference>
<evidence type="ECO:0000313" key="4">
    <source>
        <dbReference type="EMBL" id="KAK9830214.1"/>
    </source>
</evidence>
<dbReference type="SMART" id="SM00557">
    <property type="entry name" value="IG_FLMN"/>
    <property type="match status" value="2"/>
</dbReference>
<feature type="repeat" description="Filamin" evidence="2">
    <location>
        <begin position="395"/>
        <end position="495"/>
    </location>
</feature>
<dbReference type="PANTHER" id="PTHR43215">
    <property type="entry name" value="RADIAL SPOKE HEAD 1 HOMOLOG"/>
    <property type="match status" value="1"/>
</dbReference>
<evidence type="ECO:0000256" key="3">
    <source>
        <dbReference type="SAM" id="Coils"/>
    </source>
</evidence>
<dbReference type="InterPro" id="IPR017868">
    <property type="entry name" value="Filamin/ABP280_repeat-like"/>
</dbReference>
<dbReference type="PROSITE" id="PS50194">
    <property type="entry name" value="FILAMIN_REPEAT"/>
    <property type="match status" value="2"/>
</dbReference>
<evidence type="ECO:0000256" key="1">
    <source>
        <dbReference type="ARBA" id="ARBA00022737"/>
    </source>
</evidence>
<dbReference type="Gene3D" id="2.20.110.10">
    <property type="entry name" value="Histone H3 K4-specific methyltransferase SET7/9 N-terminal domain"/>
    <property type="match status" value="5"/>
</dbReference>
<dbReference type="EMBL" id="JALJOR010000001">
    <property type="protein sequence ID" value="KAK9830214.1"/>
    <property type="molecule type" value="Genomic_DNA"/>
</dbReference>
<keyword evidence="3" id="KW-0175">Coiled coil</keyword>
<dbReference type="InterPro" id="IPR003409">
    <property type="entry name" value="MORN"/>
</dbReference>
<dbReference type="Proteomes" id="UP001489004">
    <property type="component" value="Unassembled WGS sequence"/>
</dbReference>
<dbReference type="GO" id="GO:0016020">
    <property type="term" value="C:membrane"/>
    <property type="evidence" value="ECO:0007669"/>
    <property type="project" value="UniProtKB-ARBA"/>
</dbReference>
<dbReference type="Pfam" id="PF02493">
    <property type="entry name" value="MORN"/>
    <property type="match status" value="12"/>
</dbReference>
<gene>
    <name evidence="4" type="ORF">WJX72_010381</name>
</gene>
<name>A0AAW1R982_9CHLO</name>
<evidence type="ECO:0000313" key="5">
    <source>
        <dbReference type="Proteomes" id="UP001489004"/>
    </source>
</evidence>
<protein>
    <submittedName>
        <fullName evidence="4">Uncharacterized protein</fullName>
    </submittedName>
</protein>
<feature type="repeat" description="Filamin" evidence="2">
    <location>
        <begin position="497"/>
        <end position="601"/>
    </location>
</feature>
<dbReference type="Pfam" id="PF00630">
    <property type="entry name" value="Filamin"/>
    <property type="match status" value="2"/>
</dbReference>
<dbReference type="AlphaFoldDB" id="A0AAW1R982"/>
<sequence length="729" mass="80286">MSATSVSPGSLELYELQQEVDRLRGQVQNRLAIGADHHHSATWLEAEDSAEAQQGHRPSAPGFWPEDEVVASTQTLPYTNGDTYEGETLNTLRHGHGVLQCVGGDRYEGQWRLDVREGRGKAVLANGVEYDGDWKADKAHGSGRAKYANGGVYEGEFHAELRSGWGLHKFPEDVGQYEGEWEQDRMHGKGRHTYPDGSYYEGGWARGERVQGKYVSADQSVEYVGAWKGELRHGFGTQVQTGLRRYSGEWINGYEHGRGKCMYADGSEYDGEWAIGVREGTGKMTAPNGYQYAGHWKDGARHGTGSCTFESGARYQGGWQHDKQSGQGRCLYACGDRYDGEWANGLRSGKGTCNFVNGDSYQGTWENDQRHGFGCCKFADGSLFRGDWEADGWVQSAADPGLTKVSGKGLARAQAGQDALFVIQARDELRNKRLSGGDEFKVMLRGPAEVYATVKDNSDGTYQATYQTVVAGQYQLHVLTGLDERVADSPYPLRVLSSLPDVRKTAVVGTGRSAAECGCPAEFYIEARDQYGNRCLGSMLPEGLSVEVELASGLINCQVNMRILKDGRYECHYTAQQPGFYRLHVLSTGKHVGGSPFSVQVTDQGAKETHANGAAAPAAAVQEPIIDRVKLWETIAAAQFSADGISEGWDSDVSDDETPEHKYLKAHPGVPVVDNLEDIWKVSKLQRERKQRAEQRKQAELQRMARLKAKAKEEIAQEARQLGYGSGWT</sequence>
<dbReference type="InterPro" id="IPR001298">
    <property type="entry name" value="Filamin/ABP280_rpt"/>
</dbReference>
<proteinExistence type="predicted"/>
<organism evidence="4 5">
    <name type="scientific">[Myrmecia] bisecta</name>
    <dbReference type="NCBI Taxonomy" id="41462"/>
    <lineage>
        <taxon>Eukaryota</taxon>
        <taxon>Viridiplantae</taxon>
        <taxon>Chlorophyta</taxon>
        <taxon>core chlorophytes</taxon>
        <taxon>Trebouxiophyceae</taxon>
        <taxon>Trebouxiales</taxon>
        <taxon>Trebouxiaceae</taxon>
        <taxon>Myrmecia</taxon>
    </lineage>
</organism>
<dbReference type="SMART" id="SM00698">
    <property type="entry name" value="MORN"/>
    <property type="match status" value="13"/>
</dbReference>
<accession>A0AAW1R982</accession>
<feature type="coiled-coil region" evidence="3">
    <location>
        <begin position="682"/>
        <end position="721"/>
    </location>
</feature>
<dbReference type="GO" id="GO:0005829">
    <property type="term" value="C:cytosol"/>
    <property type="evidence" value="ECO:0007669"/>
    <property type="project" value="TreeGrafter"/>
</dbReference>
<dbReference type="SUPFAM" id="SSF81296">
    <property type="entry name" value="E set domains"/>
    <property type="match status" value="2"/>
</dbReference>
<keyword evidence="1" id="KW-0677">Repeat</keyword>
<dbReference type="InterPro" id="IPR014756">
    <property type="entry name" value="Ig_E-set"/>
</dbReference>
<evidence type="ECO:0000256" key="2">
    <source>
        <dbReference type="PROSITE-ProRule" id="PRU00087"/>
    </source>
</evidence>
<dbReference type="InterPro" id="IPR013783">
    <property type="entry name" value="Ig-like_fold"/>
</dbReference>
<dbReference type="Gene3D" id="2.60.40.10">
    <property type="entry name" value="Immunoglobulins"/>
    <property type="match status" value="2"/>
</dbReference>
<reference evidence="4 5" key="1">
    <citation type="journal article" date="2024" name="Nat. Commun.">
        <title>Phylogenomics reveals the evolutionary origins of lichenization in chlorophyte algae.</title>
        <authorList>
            <person name="Puginier C."/>
            <person name="Libourel C."/>
            <person name="Otte J."/>
            <person name="Skaloud P."/>
            <person name="Haon M."/>
            <person name="Grisel S."/>
            <person name="Petersen M."/>
            <person name="Berrin J.G."/>
            <person name="Delaux P.M."/>
            <person name="Dal Grande F."/>
            <person name="Keller J."/>
        </authorList>
    </citation>
    <scope>NUCLEOTIDE SEQUENCE [LARGE SCALE GENOMIC DNA]</scope>
    <source>
        <strain evidence="4 5">SAG 2043</strain>
    </source>
</reference>